<dbReference type="SUPFAM" id="SSF54534">
    <property type="entry name" value="FKBP-like"/>
    <property type="match status" value="1"/>
</dbReference>
<protein>
    <recommendedName>
        <fullName evidence="2">peptidylprolyl isomerase</fullName>
        <ecNumber evidence="2">5.2.1.8</ecNumber>
    </recommendedName>
</protein>
<dbReference type="Pfam" id="PF00639">
    <property type="entry name" value="Rotamase"/>
    <property type="match status" value="1"/>
</dbReference>
<dbReference type="EC" id="5.2.1.8" evidence="2"/>
<dbReference type="InterPro" id="IPR051370">
    <property type="entry name" value="PPIase_Pin1"/>
</dbReference>
<dbReference type="GO" id="GO:0005634">
    <property type="term" value="C:nucleus"/>
    <property type="evidence" value="ECO:0007669"/>
    <property type="project" value="TreeGrafter"/>
</dbReference>
<feature type="compositionally biased region" description="Low complexity" evidence="6">
    <location>
        <begin position="525"/>
        <end position="536"/>
    </location>
</feature>
<accession>A0A2N1JG52</accession>
<proteinExistence type="predicted"/>
<evidence type="ECO:0000259" key="7">
    <source>
        <dbReference type="PROSITE" id="PS50020"/>
    </source>
</evidence>
<dbReference type="PANTHER" id="PTHR10657:SF4">
    <property type="entry name" value="PEPTIDYL-PROLYL CIS-TRANS ISOMERASE-RELATED"/>
    <property type="match status" value="1"/>
</dbReference>
<dbReference type="GO" id="GO:0080090">
    <property type="term" value="P:regulation of primary metabolic process"/>
    <property type="evidence" value="ECO:0007669"/>
    <property type="project" value="UniProtKB-ARBA"/>
</dbReference>
<evidence type="ECO:0000256" key="3">
    <source>
        <dbReference type="ARBA" id="ARBA00023110"/>
    </source>
</evidence>
<dbReference type="EMBL" id="KZ454987">
    <property type="protein sequence ID" value="PKI85505.1"/>
    <property type="molecule type" value="Genomic_DNA"/>
</dbReference>
<dbReference type="InterPro" id="IPR046357">
    <property type="entry name" value="PPIase_dom_sf"/>
</dbReference>
<dbReference type="Gene3D" id="3.10.50.40">
    <property type="match status" value="1"/>
</dbReference>
<dbReference type="OrthoDB" id="3354040at2759"/>
<evidence type="ECO:0000256" key="5">
    <source>
        <dbReference type="PROSITE-ProRule" id="PRU00278"/>
    </source>
</evidence>
<feature type="domain" description="PpiC" evidence="8">
    <location>
        <begin position="61"/>
        <end position="175"/>
    </location>
</feature>
<keyword evidence="3 5" id="KW-0697">Rotamase</keyword>
<dbReference type="SUPFAM" id="SSF51045">
    <property type="entry name" value="WW domain"/>
    <property type="match status" value="1"/>
</dbReference>
<organism evidence="9 10">
    <name type="scientific">Malassezia vespertilionis</name>
    <dbReference type="NCBI Taxonomy" id="2020962"/>
    <lineage>
        <taxon>Eukaryota</taxon>
        <taxon>Fungi</taxon>
        <taxon>Dikarya</taxon>
        <taxon>Basidiomycota</taxon>
        <taxon>Ustilaginomycotina</taxon>
        <taxon>Malasseziomycetes</taxon>
        <taxon>Malasseziales</taxon>
        <taxon>Malasseziaceae</taxon>
        <taxon>Malassezia</taxon>
    </lineage>
</organism>
<dbReference type="STRING" id="2020962.A0A2N1JG52"/>
<dbReference type="Gene3D" id="2.20.70.10">
    <property type="match status" value="1"/>
</dbReference>
<reference evidence="9 10" key="1">
    <citation type="submission" date="2017-10" db="EMBL/GenBank/DDBJ databases">
        <title>A novel species of cold-tolerant Malassezia isolated from bats.</title>
        <authorList>
            <person name="Lorch J.M."/>
            <person name="Palmer J.M."/>
            <person name="Vanderwolf K.J."/>
            <person name="Schmidt K.Z."/>
            <person name="Verant M.L."/>
            <person name="Weller T.J."/>
            <person name="Blehert D.S."/>
        </authorList>
    </citation>
    <scope>NUCLEOTIDE SEQUENCE [LARGE SCALE GENOMIC DNA]</scope>
    <source>
        <strain evidence="9 10">NWHC:44797-103</strain>
    </source>
</reference>
<comment type="catalytic activity">
    <reaction evidence="1">
        <text>[protein]-peptidylproline (omega=180) = [protein]-peptidylproline (omega=0)</text>
        <dbReference type="Rhea" id="RHEA:16237"/>
        <dbReference type="Rhea" id="RHEA-COMP:10747"/>
        <dbReference type="Rhea" id="RHEA-COMP:10748"/>
        <dbReference type="ChEBI" id="CHEBI:83833"/>
        <dbReference type="ChEBI" id="CHEBI:83834"/>
        <dbReference type="EC" id="5.2.1.8"/>
    </reaction>
</comment>
<evidence type="ECO:0000313" key="10">
    <source>
        <dbReference type="Proteomes" id="UP000232875"/>
    </source>
</evidence>
<dbReference type="GO" id="GO:0005829">
    <property type="term" value="C:cytosol"/>
    <property type="evidence" value="ECO:0007669"/>
    <property type="project" value="TreeGrafter"/>
</dbReference>
<evidence type="ECO:0000256" key="2">
    <source>
        <dbReference type="ARBA" id="ARBA00013194"/>
    </source>
</evidence>
<evidence type="ECO:0000256" key="4">
    <source>
        <dbReference type="ARBA" id="ARBA00023235"/>
    </source>
</evidence>
<sequence length="613" mass="67652">MDDTVLNTMWEIRWSNSQSLPYFYDINTNASMWEIPPGLTQQQALQLPGSEILEDYYRNKQQMIRARHILLKTQESRRPVDRKGNPISRTRSESIAQLESAFKKLNDGPNTDEAFAKFAKEHSDCSSAEQGGDLGFFGKGEMQPEFEKAAFSLPIGGTSNVVHTDSGPTVRRETNAIVTTGHSAVSFVPTNEIQTSVSTVDDYIVIDMIIPPTQYMAPTLSMAKLSGQLQTDLINELNRLGLKDGSRIAAVAHPRSKEAEAEQFYRNTNGELVDPALDPVHRPDDYRRAKLGIRSLRGEPLLTHFPDPNPAVPVNIAGLISTCPCVCCRSGCTGADPFTKRLPILPRALAREPVSPNAQEAPLTQTHETVFSVRPVIPAPAPRTVSKDHTVVTPVPQLPAFDIDKPRTFRTEATPQTIVKVLRTPTNQVSASKSYGDMQSQFQATSISYELPRRHATPPIRSEMDRWAEEQARQIRSVRAERTTKRGNALQRTEKGTSVFAPLQLSENLEAALALDHVPRGHLTPPLSSPSSFNSSRGEKGVDSSPNSSFGTSTPIAARYSRSSSNLRQKHKDSALPPVPPVPDTQVFPVRKILSGVRASEPTDYFPCSRTYV</sequence>
<dbReference type="SMART" id="SM00456">
    <property type="entry name" value="WW"/>
    <property type="match status" value="1"/>
</dbReference>
<dbReference type="GO" id="GO:0003755">
    <property type="term" value="F:peptidyl-prolyl cis-trans isomerase activity"/>
    <property type="evidence" value="ECO:0007669"/>
    <property type="project" value="UniProtKB-KW"/>
</dbReference>
<evidence type="ECO:0000256" key="6">
    <source>
        <dbReference type="SAM" id="MobiDB-lite"/>
    </source>
</evidence>
<keyword evidence="4 5" id="KW-0413">Isomerase</keyword>
<dbReference type="InterPro" id="IPR001202">
    <property type="entry name" value="WW_dom"/>
</dbReference>
<dbReference type="InterPro" id="IPR036020">
    <property type="entry name" value="WW_dom_sf"/>
</dbReference>
<evidence type="ECO:0000313" key="9">
    <source>
        <dbReference type="EMBL" id="PKI85505.1"/>
    </source>
</evidence>
<dbReference type="PANTHER" id="PTHR10657">
    <property type="entry name" value="PEPTIDYL-PROLYL CIS-TRANS ISOMERASE"/>
    <property type="match status" value="1"/>
</dbReference>
<evidence type="ECO:0000256" key="1">
    <source>
        <dbReference type="ARBA" id="ARBA00000971"/>
    </source>
</evidence>
<feature type="domain" description="WW" evidence="7">
    <location>
        <begin position="4"/>
        <end position="38"/>
    </location>
</feature>
<dbReference type="PROSITE" id="PS50020">
    <property type="entry name" value="WW_DOMAIN_2"/>
    <property type="match status" value="1"/>
</dbReference>
<dbReference type="CDD" id="cd00201">
    <property type="entry name" value="WW"/>
    <property type="match status" value="1"/>
</dbReference>
<feature type="region of interest" description="Disordered" evidence="6">
    <location>
        <begin position="522"/>
        <end position="586"/>
    </location>
</feature>
<dbReference type="GO" id="GO:0060255">
    <property type="term" value="P:regulation of macromolecule metabolic process"/>
    <property type="evidence" value="ECO:0007669"/>
    <property type="project" value="UniProtKB-ARBA"/>
</dbReference>
<evidence type="ECO:0000259" key="8">
    <source>
        <dbReference type="PROSITE" id="PS50198"/>
    </source>
</evidence>
<name>A0A2N1JG52_9BASI</name>
<dbReference type="InterPro" id="IPR000297">
    <property type="entry name" value="PPIase_PpiC"/>
</dbReference>
<feature type="compositionally biased region" description="Polar residues" evidence="6">
    <location>
        <begin position="544"/>
        <end position="567"/>
    </location>
</feature>
<dbReference type="Proteomes" id="UP000232875">
    <property type="component" value="Unassembled WGS sequence"/>
</dbReference>
<dbReference type="PROSITE" id="PS50198">
    <property type="entry name" value="PPIC_PPIASE_2"/>
    <property type="match status" value="1"/>
</dbReference>
<dbReference type="AlphaFoldDB" id="A0A2N1JG52"/>
<keyword evidence="10" id="KW-1185">Reference proteome</keyword>
<gene>
    <name evidence="9" type="ORF">MVES_000456</name>
</gene>